<dbReference type="RefSeq" id="WP_379233409.1">
    <property type="nucleotide sequence ID" value="NZ_JBHSTE010000003.1"/>
</dbReference>
<sequence length="271" mass="30479">MTSKKGILVISHGSREQSWVQAVDEAVEAARQLWIAQASDEASRVNRRDIPVYAAYLELVDGRLIQDGINALEEKGVTHIHVMPLFVSGGSSHVEEIKQAFRFEPVSDFIGDLGTFAFNAHIDFDEPIGAEPEIIHILQKQLKQLSREPENEAVLLLGHGSSMAYFYEKWEAGMKGIADQLAEELPFKEVTYAPLLPEGSRDALIALQERVPQVVVLPLFISPGYFTRHVIPTRLDGLHYTYSGTTLLPDEWMSKLLCRRFESYARDKENA</sequence>
<keyword evidence="1" id="KW-0479">Metal-binding</keyword>
<dbReference type="PANTHER" id="PTHR33542">
    <property type="entry name" value="SIROHYDROCHLORIN FERROCHELATASE, CHLOROPLASTIC"/>
    <property type="match status" value="1"/>
</dbReference>
<protein>
    <submittedName>
        <fullName evidence="3">Sirohydrochlorin chelatase</fullName>
    </submittedName>
</protein>
<dbReference type="Gene3D" id="3.40.50.1400">
    <property type="match status" value="2"/>
</dbReference>
<evidence type="ECO:0000313" key="4">
    <source>
        <dbReference type="Proteomes" id="UP001596233"/>
    </source>
</evidence>
<proteinExistence type="predicted"/>
<keyword evidence="2" id="KW-0456">Lyase</keyword>
<accession>A0ABW1V2J4</accession>
<dbReference type="InterPro" id="IPR002762">
    <property type="entry name" value="CbiX-like"/>
</dbReference>
<dbReference type="InterPro" id="IPR050963">
    <property type="entry name" value="Sirohydro_Cobaltochel/CbiX"/>
</dbReference>
<dbReference type="EMBL" id="JBHSTE010000003">
    <property type="protein sequence ID" value="MFC6332698.1"/>
    <property type="molecule type" value="Genomic_DNA"/>
</dbReference>
<evidence type="ECO:0000256" key="1">
    <source>
        <dbReference type="ARBA" id="ARBA00022723"/>
    </source>
</evidence>
<comment type="caution">
    <text evidence="3">The sequence shown here is derived from an EMBL/GenBank/DDBJ whole genome shotgun (WGS) entry which is preliminary data.</text>
</comment>
<dbReference type="SUPFAM" id="SSF53800">
    <property type="entry name" value="Chelatase"/>
    <property type="match status" value="1"/>
</dbReference>
<gene>
    <name evidence="3" type="ORF">ACFP56_08695</name>
</gene>
<evidence type="ECO:0000313" key="3">
    <source>
        <dbReference type="EMBL" id="MFC6332698.1"/>
    </source>
</evidence>
<dbReference type="PANTHER" id="PTHR33542:SF3">
    <property type="entry name" value="SIROHYDROCHLORIN FERROCHELATASE, CHLOROPLASTIC"/>
    <property type="match status" value="1"/>
</dbReference>
<dbReference type="Proteomes" id="UP001596233">
    <property type="component" value="Unassembled WGS sequence"/>
</dbReference>
<name>A0ABW1V2J4_9BACL</name>
<keyword evidence="4" id="KW-1185">Reference proteome</keyword>
<dbReference type="Pfam" id="PF01903">
    <property type="entry name" value="CbiX"/>
    <property type="match status" value="2"/>
</dbReference>
<reference evidence="4" key="1">
    <citation type="journal article" date="2019" name="Int. J. Syst. Evol. Microbiol.">
        <title>The Global Catalogue of Microorganisms (GCM) 10K type strain sequencing project: providing services to taxonomists for standard genome sequencing and annotation.</title>
        <authorList>
            <consortium name="The Broad Institute Genomics Platform"/>
            <consortium name="The Broad Institute Genome Sequencing Center for Infectious Disease"/>
            <person name="Wu L."/>
            <person name="Ma J."/>
        </authorList>
    </citation>
    <scope>NUCLEOTIDE SEQUENCE [LARGE SCALE GENOMIC DNA]</scope>
    <source>
        <strain evidence="4">PCU 280</strain>
    </source>
</reference>
<evidence type="ECO:0000256" key="2">
    <source>
        <dbReference type="ARBA" id="ARBA00023239"/>
    </source>
</evidence>
<organism evidence="3 4">
    <name type="scientific">Paenibacillus septentrionalis</name>
    <dbReference type="NCBI Taxonomy" id="429342"/>
    <lineage>
        <taxon>Bacteria</taxon>
        <taxon>Bacillati</taxon>
        <taxon>Bacillota</taxon>
        <taxon>Bacilli</taxon>
        <taxon>Bacillales</taxon>
        <taxon>Paenibacillaceae</taxon>
        <taxon>Paenibacillus</taxon>
    </lineage>
</organism>
<dbReference type="CDD" id="cd03416">
    <property type="entry name" value="CbiX_SirB_N"/>
    <property type="match status" value="1"/>
</dbReference>